<reference evidence="3 4" key="1">
    <citation type="submission" date="2024-09" db="EMBL/GenBank/DDBJ databases">
        <authorList>
            <person name="Makale K.P.P."/>
            <person name="Makhzoum A."/>
            <person name="Rantong G."/>
            <person name="Rahube T.O."/>
        </authorList>
    </citation>
    <scope>NUCLEOTIDE SEQUENCE [LARGE SCALE GENOMIC DNA]</scope>
    <source>
        <strain evidence="3 4">KM_D13</strain>
    </source>
</reference>
<dbReference type="InterPro" id="IPR002347">
    <property type="entry name" value="SDR_fam"/>
</dbReference>
<organism evidence="3 4">
    <name type="scientific">Paenibacillus oleatilyticus</name>
    <dbReference type="NCBI Taxonomy" id="2594886"/>
    <lineage>
        <taxon>Bacteria</taxon>
        <taxon>Bacillati</taxon>
        <taxon>Bacillota</taxon>
        <taxon>Bacilli</taxon>
        <taxon>Bacillales</taxon>
        <taxon>Paenibacillaceae</taxon>
        <taxon>Paenibacillus</taxon>
    </lineage>
</organism>
<dbReference type="RefSeq" id="WP_373947781.1">
    <property type="nucleotide sequence ID" value="NZ_JBHDLN010000001.1"/>
</dbReference>
<comment type="caution">
    <text evidence="3">The sequence shown here is derived from an EMBL/GenBank/DDBJ whole genome shotgun (WGS) entry which is preliminary data.</text>
</comment>
<keyword evidence="2" id="KW-0560">Oxidoreductase</keyword>
<dbReference type="Proteomes" id="UP001575622">
    <property type="component" value="Unassembled WGS sequence"/>
</dbReference>
<sequence length="91" mass="9963">MLSQTRKDHTEVKEFACKGIRVNAVTPGVIANTDNDRFKIEEIRRSIIAGIPLGREGLPEDVANAVLFLASELSAFVTGETLEVNGGMFMR</sequence>
<dbReference type="PANTHER" id="PTHR43639">
    <property type="entry name" value="OXIDOREDUCTASE, SHORT-CHAIN DEHYDROGENASE/REDUCTASE FAMILY (AFU_ORTHOLOGUE AFUA_5G02870)"/>
    <property type="match status" value="1"/>
</dbReference>
<proteinExistence type="inferred from homology"/>
<evidence type="ECO:0000313" key="4">
    <source>
        <dbReference type="Proteomes" id="UP001575622"/>
    </source>
</evidence>
<name>A0ABV4US13_9BACL</name>
<keyword evidence="4" id="KW-1185">Reference proteome</keyword>
<dbReference type="SUPFAM" id="SSF51735">
    <property type="entry name" value="NAD(P)-binding Rossmann-fold domains"/>
    <property type="match status" value="1"/>
</dbReference>
<evidence type="ECO:0000256" key="2">
    <source>
        <dbReference type="ARBA" id="ARBA00023002"/>
    </source>
</evidence>
<dbReference type="InterPro" id="IPR036291">
    <property type="entry name" value="NAD(P)-bd_dom_sf"/>
</dbReference>
<dbReference type="Pfam" id="PF13561">
    <property type="entry name" value="adh_short_C2"/>
    <property type="match status" value="1"/>
</dbReference>
<dbReference type="PRINTS" id="PR00081">
    <property type="entry name" value="GDHRDH"/>
</dbReference>
<protein>
    <submittedName>
        <fullName evidence="3">SDR family oxidoreductase</fullName>
    </submittedName>
</protein>
<evidence type="ECO:0000313" key="3">
    <source>
        <dbReference type="EMBL" id="MFB0840623.1"/>
    </source>
</evidence>
<gene>
    <name evidence="3" type="ORF">ACEU3E_00415</name>
</gene>
<evidence type="ECO:0000256" key="1">
    <source>
        <dbReference type="ARBA" id="ARBA00006484"/>
    </source>
</evidence>
<comment type="similarity">
    <text evidence="1">Belongs to the short-chain dehydrogenases/reductases (SDR) family.</text>
</comment>
<dbReference type="EMBL" id="JBHDLN010000001">
    <property type="protein sequence ID" value="MFB0840623.1"/>
    <property type="molecule type" value="Genomic_DNA"/>
</dbReference>
<dbReference type="Gene3D" id="3.40.50.720">
    <property type="entry name" value="NAD(P)-binding Rossmann-like Domain"/>
    <property type="match status" value="1"/>
</dbReference>
<accession>A0ABV4US13</accession>
<dbReference type="PANTHER" id="PTHR43639:SF1">
    <property type="entry name" value="SHORT-CHAIN DEHYDROGENASE_REDUCTASE FAMILY PROTEIN"/>
    <property type="match status" value="1"/>
</dbReference>